<organism evidence="2 3">
    <name type="scientific">Candidatus Desulfolinea nitratireducens</name>
    <dbReference type="NCBI Taxonomy" id="2841698"/>
    <lineage>
        <taxon>Bacteria</taxon>
        <taxon>Bacillati</taxon>
        <taxon>Chloroflexota</taxon>
        <taxon>Anaerolineae</taxon>
        <taxon>Anaerolineales</taxon>
        <taxon>Anaerolineales incertae sedis</taxon>
        <taxon>Candidatus Desulfolinea</taxon>
    </lineage>
</organism>
<feature type="transmembrane region" description="Helical" evidence="1">
    <location>
        <begin position="69"/>
        <end position="91"/>
    </location>
</feature>
<feature type="transmembrane region" description="Helical" evidence="1">
    <location>
        <begin position="35"/>
        <end position="57"/>
    </location>
</feature>
<protein>
    <submittedName>
        <fullName evidence="2">Uncharacterized protein</fullName>
    </submittedName>
</protein>
<dbReference type="Proteomes" id="UP000614469">
    <property type="component" value="Unassembled WGS sequence"/>
</dbReference>
<comment type="caution">
    <text evidence="2">The sequence shown here is derived from an EMBL/GenBank/DDBJ whole genome shotgun (WGS) entry which is preliminary data.</text>
</comment>
<proteinExistence type="predicted"/>
<dbReference type="AlphaFoldDB" id="A0A8J6NFJ9"/>
<keyword evidence="1" id="KW-1133">Transmembrane helix</keyword>
<reference evidence="2 3" key="1">
    <citation type="submission" date="2020-08" db="EMBL/GenBank/DDBJ databases">
        <title>Bridging the membrane lipid divide: bacteria of the FCB group superphylum have the potential to synthesize archaeal ether lipids.</title>
        <authorList>
            <person name="Villanueva L."/>
            <person name="Von Meijenfeldt F.A.B."/>
            <person name="Westbye A.B."/>
            <person name="Yadav S."/>
            <person name="Hopmans E.C."/>
            <person name="Dutilh B.E."/>
            <person name="Sinninghe Damste J.S."/>
        </authorList>
    </citation>
    <scope>NUCLEOTIDE SEQUENCE [LARGE SCALE GENOMIC DNA]</scope>
    <source>
        <strain evidence="2">NIOZ-UU36</strain>
    </source>
</reference>
<dbReference type="EMBL" id="JACNJN010000019">
    <property type="protein sequence ID" value="MBC8333696.1"/>
    <property type="molecule type" value="Genomic_DNA"/>
</dbReference>
<sequence>MKFLEISSLYLLDEGDGGGLFGPVMDQILILARDAWGFLVGLIVVVALLGGLFYVLQGSAGMAFGGSKMATYAILGVVGLVIMVLIGFLILPQLGDLLEGFKPDPPFRPAPQPWEELGRLLRKYLPHV</sequence>
<gene>
    <name evidence="2" type="ORF">H8E29_00370</name>
</gene>
<accession>A0A8J6NFJ9</accession>
<keyword evidence="1" id="KW-0472">Membrane</keyword>
<name>A0A8J6NFJ9_9CHLR</name>
<evidence type="ECO:0000256" key="1">
    <source>
        <dbReference type="SAM" id="Phobius"/>
    </source>
</evidence>
<evidence type="ECO:0000313" key="3">
    <source>
        <dbReference type="Proteomes" id="UP000614469"/>
    </source>
</evidence>
<keyword evidence="1" id="KW-0812">Transmembrane</keyword>
<evidence type="ECO:0000313" key="2">
    <source>
        <dbReference type="EMBL" id="MBC8333696.1"/>
    </source>
</evidence>